<proteinExistence type="predicted"/>
<comment type="subcellular location">
    <subcellularLocation>
        <location evidence="1">Nucleus</location>
        <location evidence="1">Nucleolus</location>
    </subcellularLocation>
</comment>
<dbReference type="STRING" id="70415.A0A5S6R2P6"/>
<feature type="compositionally biased region" description="Basic residues" evidence="3">
    <location>
        <begin position="216"/>
        <end position="233"/>
    </location>
</feature>
<feature type="domain" description="Fcf2 pre-rRNA processing C-terminal" evidence="4">
    <location>
        <begin position="114"/>
        <end position="207"/>
    </location>
</feature>
<dbReference type="PANTHER" id="PTHR21686">
    <property type="entry name" value="DEOXYNUCLEOTIDYLTRANSFERASE TERMINAL-INTERACTING PROTEIN 2"/>
    <property type="match status" value="1"/>
</dbReference>
<keyword evidence="2" id="KW-0539">Nucleus</keyword>
<dbReference type="WBParaSite" id="TMUE_3000013755.1">
    <property type="protein sequence ID" value="TMUE_3000013755.1"/>
    <property type="gene ID" value="WBGene00302915"/>
</dbReference>
<evidence type="ECO:0000313" key="5">
    <source>
        <dbReference type="Proteomes" id="UP000046395"/>
    </source>
</evidence>
<evidence type="ECO:0000259" key="4">
    <source>
        <dbReference type="Pfam" id="PF08698"/>
    </source>
</evidence>
<dbReference type="InterPro" id="IPR039883">
    <property type="entry name" value="Fcf2/DNTTIP2"/>
</dbReference>
<reference evidence="6" key="1">
    <citation type="submission" date="2019-12" db="UniProtKB">
        <authorList>
            <consortium name="WormBaseParasite"/>
        </authorList>
    </citation>
    <scope>IDENTIFICATION</scope>
</reference>
<sequence>MNGLNNCAKTTFTVDRIGEVEPCSSTGAVAFPTLGLKKEEVDERFKLSGSLDPGCELRALPILSNPLCKLSLMSSDVTEAMKKAVVTPGFEKTAVLKPEQSKMAKRLARKLEREKTMGTKWFNMPATEMSEERKRDLKVLQLREVVDPTVHYRRNYRKTFPKYFEIGRVVDNPIDFYSSRIPKKQRKSTIIEELLADAEAGRRMKEKYSEMAAQRNSRRKGKLHRRTKHRRRR</sequence>
<evidence type="ECO:0000256" key="2">
    <source>
        <dbReference type="ARBA" id="ARBA00023242"/>
    </source>
</evidence>
<dbReference type="PANTHER" id="PTHR21686:SF12">
    <property type="entry name" value="DEOXYNUCLEOTIDYLTRANSFERASE TERMINAL-INTERACTING PROTEIN 2"/>
    <property type="match status" value="1"/>
</dbReference>
<protein>
    <submittedName>
        <fullName evidence="6">Fcf2 domain-containing protein</fullName>
    </submittedName>
</protein>
<accession>A0A5S6R2P6</accession>
<evidence type="ECO:0000256" key="1">
    <source>
        <dbReference type="ARBA" id="ARBA00004604"/>
    </source>
</evidence>
<dbReference type="Proteomes" id="UP000046395">
    <property type="component" value="Unassembled WGS sequence"/>
</dbReference>
<organism evidence="5 6">
    <name type="scientific">Trichuris muris</name>
    <name type="common">Mouse whipworm</name>
    <dbReference type="NCBI Taxonomy" id="70415"/>
    <lineage>
        <taxon>Eukaryota</taxon>
        <taxon>Metazoa</taxon>
        <taxon>Ecdysozoa</taxon>
        <taxon>Nematoda</taxon>
        <taxon>Enoplea</taxon>
        <taxon>Dorylaimia</taxon>
        <taxon>Trichinellida</taxon>
        <taxon>Trichuridae</taxon>
        <taxon>Trichuris</taxon>
    </lineage>
</organism>
<keyword evidence="5" id="KW-1185">Reference proteome</keyword>
<dbReference type="GO" id="GO:0005730">
    <property type="term" value="C:nucleolus"/>
    <property type="evidence" value="ECO:0007669"/>
    <property type="project" value="UniProtKB-SubCell"/>
</dbReference>
<feature type="region of interest" description="Disordered" evidence="3">
    <location>
        <begin position="204"/>
        <end position="233"/>
    </location>
</feature>
<evidence type="ECO:0000256" key="3">
    <source>
        <dbReference type="SAM" id="MobiDB-lite"/>
    </source>
</evidence>
<dbReference type="GO" id="GO:0003723">
    <property type="term" value="F:RNA binding"/>
    <property type="evidence" value="ECO:0007669"/>
    <property type="project" value="TreeGrafter"/>
</dbReference>
<name>A0A5S6R2P6_TRIMR</name>
<dbReference type="InterPro" id="IPR014810">
    <property type="entry name" value="Fcf2_C"/>
</dbReference>
<dbReference type="GO" id="GO:0006396">
    <property type="term" value="P:RNA processing"/>
    <property type="evidence" value="ECO:0007669"/>
    <property type="project" value="TreeGrafter"/>
</dbReference>
<dbReference type="Pfam" id="PF08698">
    <property type="entry name" value="Fcf2"/>
    <property type="match status" value="1"/>
</dbReference>
<evidence type="ECO:0000313" key="6">
    <source>
        <dbReference type="WBParaSite" id="TMUE_3000013755.1"/>
    </source>
</evidence>
<dbReference type="AlphaFoldDB" id="A0A5S6R2P6"/>